<keyword evidence="1" id="KW-0343">GTPase activation</keyword>
<dbReference type="STRING" id="50429.A0A2B4RQY4"/>
<accession>A0A2B4RQY4</accession>
<dbReference type="PROSITE" id="PS50004">
    <property type="entry name" value="C2"/>
    <property type="match status" value="1"/>
</dbReference>
<dbReference type="SUPFAM" id="SSF48350">
    <property type="entry name" value="GTPase activation domain, GAP"/>
    <property type="match status" value="1"/>
</dbReference>
<dbReference type="PROSITE" id="PS50106">
    <property type="entry name" value="PDZ"/>
    <property type="match status" value="1"/>
</dbReference>
<dbReference type="SMART" id="SM00228">
    <property type="entry name" value="PDZ"/>
    <property type="match status" value="1"/>
</dbReference>
<dbReference type="GO" id="GO:0046578">
    <property type="term" value="P:regulation of Ras protein signal transduction"/>
    <property type="evidence" value="ECO:0007669"/>
    <property type="project" value="TreeGrafter"/>
</dbReference>
<feature type="domain" description="Rho-GAP" evidence="6">
    <location>
        <begin position="862"/>
        <end position="1060"/>
    </location>
</feature>
<evidence type="ECO:0000259" key="5">
    <source>
        <dbReference type="PROSITE" id="PS50106"/>
    </source>
</evidence>
<feature type="transmembrane region" description="Helical" evidence="3">
    <location>
        <begin position="1056"/>
        <end position="1077"/>
    </location>
</feature>
<evidence type="ECO:0000313" key="7">
    <source>
        <dbReference type="EMBL" id="PFX20854.1"/>
    </source>
</evidence>
<gene>
    <name evidence="7" type="primary">RhoGAP100F</name>
    <name evidence="7" type="ORF">AWC38_SpisGene14665</name>
</gene>
<dbReference type="InterPro" id="IPR000198">
    <property type="entry name" value="RhoGAP_dom"/>
</dbReference>
<dbReference type="PROSITE" id="PS50238">
    <property type="entry name" value="RHOGAP"/>
    <property type="match status" value="1"/>
</dbReference>
<feature type="domain" description="PDZ" evidence="5">
    <location>
        <begin position="135"/>
        <end position="206"/>
    </location>
</feature>
<dbReference type="Gene3D" id="1.10.555.10">
    <property type="entry name" value="Rho GTPase activation protein"/>
    <property type="match status" value="1"/>
</dbReference>
<dbReference type="EMBL" id="LSMT01000300">
    <property type="protein sequence ID" value="PFX20854.1"/>
    <property type="molecule type" value="Genomic_DNA"/>
</dbReference>
<keyword evidence="3" id="KW-1133">Transmembrane helix</keyword>
<dbReference type="GO" id="GO:0005096">
    <property type="term" value="F:GTPase activator activity"/>
    <property type="evidence" value="ECO:0007669"/>
    <property type="project" value="UniProtKB-KW"/>
</dbReference>
<keyword evidence="8" id="KW-1185">Reference proteome</keyword>
<dbReference type="SUPFAM" id="SSF50156">
    <property type="entry name" value="PDZ domain-like"/>
    <property type="match status" value="1"/>
</dbReference>
<feature type="domain" description="C2" evidence="4">
    <location>
        <begin position="703"/>
        <end position="827"/>
    </location>
</feature>
<dbReference type="InterPro" id="IPR001478">
    <property type="entry name" value="PDZ"/>
</dbReference>
<dbReference type="InterPro" id="IPR036034">
    <property type="entry name" value="PDZ_sf"/>
</dbReference>
<dbReference type="InterPro" id="IPR035892">
    <property type="entry name" value="C2_domain_sf"/>
</dbReference>
<feature type="compositionally biased region" description="Basic and acidic residues" evidence="2">
    <location>
        <begin position="317"/>
        <end position="330"/>
    </location>
</feature>
<dbReference type="PANTHER" id="PTHR46150:SF3">
    <property type="entry name" value="RHO GTPASE-ACTIVATING PROTEIN 100F"/>
    <property type="match status" value="1"/>
</dbReference>
<evidence type="ECO:0000259" key="6">
    <source>
        <dbReference type="PROSITE" id="PS50238"/>
    </source>
</evidence>
<reference evidence="8" key="1">
    <citation type="journal article" date="2017" name="bioRxiv">
        <title>Comparative analysis of the genomes of Stylophora pistillata and Acropora digitifera provides evidence for extensive differences between species of corals.</title>
        <authorList>
            <person name="Voolstra C.R."/>
            <person name="Li Y."/>
            <person name="Liew Y.J."/>
            <person name="Baumgarten S."/>
            <person name="Zoccola D."/>
            <person name="Flot J.-F."/>
            <person name="Tambutte S."/>
            <person name="Allemand D."/>
            <person name="Aranda M."/>
        </authorList>
    </citation>
    <scope>NUCLEOTIDE SEQUENCE [LARGE SCALE GENOMIC DNA]</scope>
</reference>
<evidence type="ECO:0000313" key="8">
    <source>
        <dbReference type="Proteomes" id="UP000225706"/>
    </source>
</evidence>
<feature type="compositionally biased region" description="Polar residues" evidence="2">
    <location>
        <begin position="331"/>
        <end position="341"/>
    </location>
</feature>
<dbReference type="Gene3D" id="2.60.40.150">
    <property type="entry name" value="C2 domain"/>
    <property type="match status" value="1"/>
</dbReference>
<dbReference type="InterPro" id="IPR052118">
    <property type="entry name" value="Rho-GAP_regulator"/>
</dbReference>
<evidence type="ECO:0000256" key="1">
    <source>
        <dbReference type="ARBA" id="ARBA00022468"/>
    </source>
</evidence>
<dbReference type="SMART" id="SM00324">
    <property type="entry name" value="RhoGAP"/>
    <property type="match status" value="1"/>
</dbReference>
<comment type="caution">
    <text evidence="7">The sequence shown here is derived from an EMBL/GenBank/DDBJ whole genome shotgun (WGS) entry which is preliminary data.</text>
</comment>
<dbReference type="InterPro" id="IPR008936">
    <property type="entry name" value="Rho_GTPase_activation_prot"/>
</dbReference>
<name>A0A2B4RQY4_STYPI</name>
<dbReference type="AlphaFoldDB" id="A0A2B4RQY4"/>
<dbReference type="SUPFAM" id="SSF49562">
    <property type="entry name" value="C2 domain (Calcium/lipid-binding domain, CaLB)"/>
    <property type="match status" value="1"/>
</dbReference>
<feature type="compositionally biased region" description="Basic and acidic residues" evidence="2">
    <location>
        <begin position="342"/>
        <end position="357"/>
    </location>
</feature>
<feature type="compositionally biased region" description="Basic and acidic residues" evidence="2">
    <location>
        <begin position="561"/>
        <end position="580"/>
    </location>
</feature>
<feature type="compositionally biased region" description="Polar residues" evidence="2">
    <location>
        <begin position="449"/>
        <end position="460"/>
    </location>
</feature>
<dbReference type="InterPro" id="IPR000008">
    <property type="entry name" value="C2_dom"/>
</dbReference>
<feature type="region of interest" description="Disordered" evidence="2">
    <location>
        <begin position="309"/>
        <end position="378"/>
    </location>
</feature>
<dbReference type="GO" id="GO:0007165">
    <property type="term" value="P:signal transduction"/>
    <property type="evidence" value="ECO:0007669"/>
    <property type="project" value="InterPro"/>
</dbReference>
<dbReference type="Pfam" id="PF00595">
    <property type="entry name" value="PDZ"/>
    <property type="match status" value="1"/>
</dbReference>
<sequence length="1101" mass="121990">MMWEARTFTPRQKNLWSKNVSPTSDDLSEIEFSFDEFSAEATPKASTPAPGNMAQTAQRNVTQKTLTPAIIAKIQAIDNKSDFSTDQQELENTRISHQGLDIASRHETSDLKLPASDELNGKNHIGNSDRCKVRDVVIIKNSASPLGFFIRQGDGSFTKNGIFVSRVAQGSFVDVNGLLEVGDEIISVNQVDIDGFHVDDVVRMIQIPHKLILTIRTSDLLTDRNLYSEEINGSIATSKNPHETTSKAFKIKTKDSRSEPSNEGKQTIQTETANFEGDKNANHQKISRLQIGGDSSTIEKLIKAIRAQNNRLKTAKKNSERREEEGRPSTEDQGNSASSLLKQRDINKPEAPTRKPSADSIILSKRTAPPLPNRKSSTLTPVTSVNLIFDDLDDFAVPSPVGNKSMSDEDSLKAYTPSQTPQSPPSSPGESPKARRRLPSVPSDGGRTSRCNSDSRSEGNSPTLSKPLLSLPSEPRNRRLLPTPPSSPVASHKDALTGRKSSSSSIFDSPKDGKSNRNSWSGSTDGETTAEKSPTPRTPSPSRKDSGLSLSQIFSAFAFKSHSDGAETGDKNKDDQRSESYKAPTSPRRPARKSESQCQDITEQERHSIVLNSIVSGGLQVPTGPRRLTSRSSHPNLKLLNPVPEEGAKSKLSIGSASPSGHFKRSPFIRRRASLQSMTENSLTNQLASQDLTDSYQLRSEVDVGFLIFPDDYSGHNLLSSHAVSGMVSLHVIRATNLPFADKKLLEKKKKVYCAVEVDFERKAFTSSKRASKSIAWDEVFDVEVQHGREICLSCFTPGHEFDKPVAKVSFNLSPFVRCGQQHSTVFRLHPQGAIHLKMEFTEMKALLKRAHSDRSSGVFGFQLNVTSRNEKASVPLIVRKCVEEIEKRGLSNVGLYRISGNARRKKQLHAQFDEDSTTVNLSEENYPDINVIAGILKDYLRELPEPLITESLSKMLIKAAKEQVQDQDLAAQKRVLSKLLVQLPQHNRETLVYLLNHFLRVTAQKETNKMDAHNLSNSVTSNFSVALAMHSNATLYDDHGNNSREELIYIQTVSLAPYFIIEPLALFLNFWSLSILRKKEAQSCRRNPRVNGRERGMARP</sequence>
<dbReference type="GO" id="GO:0097060">
    <property type="term" value="C:synaptic membrane"/>
    <property type="evidence" value="ECO:0007669"/>
    <property type="project" value="TreeGrafter"/>
</dbReference>
<feature type="compositionally biased region" description="Low complexity" evidence="2">
    <location>
        <begin position="461"/>
        <end position="474"/>
    </location>
</feature>
<evidence type="ECO:0000256" key="3">
    <source>
        <dbReference type="SAM" id="Phobius"/>
    </source>
</evidence>
<dbReference type="GO" id="GO:0016477">
    <property type="term" value="P:cell migration"/>
    <property type="evidence" value="ECO:0007669"/>
    <property type="project" value="TreeGrafter"/>
</dbReference>
<feature type="compositionally biased region" description="Basic and acidic residues" evidence="2">
    <location>
        <begin position="252"/>
        <end position="262"/>
    </location>
</feature>
<dbReference type="Pfam" id="PF25336">
    <property type="entry name" value="C2_SYDE"/>
    <property type="match status" value="1"/>
</dbReference>
<dbReference type="InterPro" id="IPR057459">
    <property type="entry name" value="SYDE1/2_C2"/>
</dbReference>
<organism evidence="7 8">
    <name type="scientific">Stylophora pistillata</name>
    <name type="common">Smooth cauliflower coral</name>
    <dbReference type="NCBI Taxonomy" id="50429"/>
    <lineage>
        <taxon>Eukaryota</taxon>
        <taxon>Metazoa</taxon>
        <taxon>Cnidaria</taxon>
        <taxon>Anthozoa</taxon>
        <taxon>Hexacorallia</taxon>
        <taxon>Scleractinia</taxon>
        <taxon>Astrocoeniina</taxon>
        <taxon>Pocilloporidae</taxon>
        <taxon>Stylophora</taxon>
    </lineage>
</organism>
<dbReference type="Gene3D" id="2.30.42.10">
    <property type="match status" value="1"/>
</dbReference>
<dbReference type="CDD" id="cd06718">
    <property type="entry name" value="PDZ_Par6-like"/>
    <property type="match status" value="1"/>
</dbReference>
<feature type="region of interest" description="Disordered" evidence="2">
    <location>
        <begin position="236"/>
        <end position="267"/>
    </location>
</feature>
<keyword evidence="3" id="KW-0472">Membrane</keyword>
<feature type="region of interest" description="Disordered" evidence="2">
    <location>
        <begin position="561"/>
        <end position="605"/>
    </location>
</feature>
<dbReference type="Proteomes" id="UP000225706">
    <property type="component" value="Unassembled WGS sequence"/>
</dbReference>
<evidence type="ECO:0000256" key="2">
    <source>
        <dbReference type="SAM" id="MobiDB-lite"/>
    </source>
</evidence>
<dbReference type="PANTHER" id="PTHR46150">
    <property type="entry name" value="RHO GTPASE-ACTIVATING PROTEIN 100F"/>
    <property type="match status" value="1"/>
</dbReference>
<keyword evidence="3" id="KW-0812">Transmembrane</keyword>
<dbReference type="OrthoDB" id="120383at2759"/>
<proteinExistence type="predicted"/>
<feature type="compositionally biased region" description="Polar residues" evidence="2">
    <location>
        <begin position="516"/>
        <end position="527"/>
    </location>
</feature>
<dbReference type="Pfam" id="PF00620">
    <property type="entry name" value="RhoGAP"/>
    <property type="match status" value="1"/>
</dbReference>
<feature type="region of interest" description="Disordered" evidence="2">
    <location>
        <begin position="400"/>
        <end position="547"/>
    </location>
</feature>
<protein>
    <submittedName>
        <fullName evidence="7">Rho GTPase-activating protein 100F</fullName>
    </submittedName>
</protein>
<evidence type="ECO:0000259" key="4">
    <source>
        <dbReference type="PROSITE" id="PS50004"/>
    </source>
</evidence>